<sequence>MKPMLFFIILGLLAGTFLFYRIQPLSATVRINGTTFIVELAITGKEIEKGLSGRSSLAPQHGMLFLFNHKEQYPFWMKDMKFPLDFIWMDGNLIVDITKNVEPMEYGVIPRIKPIVPVDKILELTAGEIDAAGIQIGDTALFNK</sequence>
<dbReference type="Pfam" id="PF02643">
    <property type="entry name" value="DUF192"/>
    <property type="match status" value="1"/>
</dbReference>
<dbReference type="AlphaFoldDB" id="A0A0G1GVA4"/>
<reference evidence="1 2" key="1">
    <citation type="journal article" date="2015" name="Nature">
        <title>rRNA introns, odd ribosomes, and small enigmatic genomes across a large radiation of phyla.</title>
        <authorList>
            <person name="Brown C.T."/>
            <person name="Hug L.A."/>
            <person name="Thomas B.C."/>
            <person name="Sharon I."/>
            <person name="Castelle C.J."/>
            <person name="Singh A."/>
            <person name="Wilkins M.J."/>
            <person name="Williams K.H."/>
            <person name="Banfield J.F."/>
        </authorList>
    </citation>
    <scope>NUCLEOTIDE SEQUENCE [LARGE SCALE GENOMIC DNA]</scope>
</reference>
<dbReference type="PANTHER" id="PTHR37953">
    <property type="entry name" value="UPF0127 PROTEIN MJ1496"/>
    <property type="match status" value="1"/>
</dbReference>
<accession>A0A0G1GVA4</accession>
<comment type="caution">
    <text evidence="1">The sequence shown here is derived from an EMBL/GenBank/DDBJ whole genome shotgun (WGS) entry which is preliminary data.</text>
</comment>
<evidence type="ECO:0000313" key="1">
    <source>
        <dbReference type="EMBL" id="KKT39041.1"/>
    </source>
</evidence>
<dbReference type="Proteomes" id="UP000034617">
    <property type="component" value="Unassembled WGS sequence"/>
</dbReference>
<proteinExistence type="predicted"/>
<evidence type="ECO:0000313" key="2">
    <source>
        <dbReference type="Proteomes" id="UP000034617"/>
    </source>
</evidence>
<dbReference type="Gene3D" id="2.60.120.1140">
    <property type="entry name" value="Protein of unknown function DUF192"/>
    <property type="match status" value="1"/>
</dbReference>
<protein>
    <recommendedName>
        <fullName evidence="3">DUF192 domain-containing protein</fullName>
    </recommendedName>
</protein>
<gene>
    <name evidence="1" type="ORF">UW22_C0002G0017</name>
</gene>
<dbReference type="InterPro" id="IPR038695">
    <property type="entry name" value="Saro_0823-like_sf"/>
</dbReference>
<dbReference type="PANTHER" id="PTHR37953:SF1">
    <property type="entry name" value="UPF0127 PROTEIN MJ1496"/>
    <property type="match status" value="1"/>
</dbReference>
<organism evidence="1 2">
    <name type="scientific">Candidatus Gottesmanbacteria bacterium GW2011_GWB1_44_11c</name>
    <dbReference type="NCBI Taxonomy" id="1618447"/>
    <lineage>
        <taxon>Bacteria</taxon>
        <taxon>Candidatus Gottesmaniibacteriota</taxon>
    </lineage>
</organism>
<dbReference type="EMBL" id="LCHM01000002">
    <property type="protein sequence ID" value="KKT39041.1"/>
    <property type="molecule type" value="Genomic_DNA"/>
</dbReference>
<evidence type="ECO:0008006" key="3">
    <source>
        <dbReference type="Google" id="ProtNLM"/>
    </source>
</evidence>
<name>A0A0G1GVA4_9BACT</name>
<dbReference type="InterPro" id="IPR003795">
    <property type="entry name" value="DUF192"/>
</dbReference>